<reference evidence="1 2" key="1">
    <citation type="submission" date="2018-12" db="EMBL/GenBank/DDBJ databases">
        <authorList>
            <person name="Feng G."/>
            <person name="Zhu H."/>
        </authorList>
    </citation>
    <scope>NUCLEOTIDE SEQUENCE [LARGE SCALE GENOMIC DNA]</scope>
    <source>
        <strain evidence="1 2">LMG 26000</strain>
    </source>
</reference>
<gene>
    <name evidence="1" type="ORF">EI293_02775</name>
</gene>
<accession>A0A3R9P0R1</accession>
<comment type="caution">
    <text evidence="1">The sequence shown here is derived from an EMBL/GenBank/DDBJ whole genome shotgun (WGS) entry which is preliminary data.</text>
</comment>
<evidence type="ECO:0000313" key="2">
    <source>
        <dbReference type="Proteomes" id="UP000270291"/>
    </source>
</evidence>
<dbReference type="OrthoDB" id="883737at2"/>
<dbReference type="RefSeq" id="WP_125435456.1">
    <property type="nucleotide sequence ID" value="NZ_RWIU01000001.1"/>
</dbReference>
<evidence type="ECO:0000313" key="1">
    <source>
        <dbReference type="EMBL" id="RSK46111.1"/>
    </source>
</evidence>
<sequence length="236" mass="26167">MGQFSAEQVRQACTELAAAVGQPAEALQIVSLEAGVNLPSAVSPRPFLENLASHKRSPFTATKPPRGATRPLEYGAFHGDYWVKAYDKGKYSQIQGRPLPATAPPHLLRFEVVYTRARPLLSLTKLPVLTLADLARPEVMDAIRENILTHWNATEHHHLMQDSDFTGLSLSDAALLALADNTSFWEAMKKEQPESTYKRNRRRAKVLLEQRAPANPYSDTLHQELAGMAPSPEAHI</sequence>
<protein>
    <submittedName>
        <fullName evidence="1">Uncharacterized protein</fullName>
    </submittedName>
</protein>
<proteinExistence type="predicted"/>
<keyword evidence="2" id="KW-1185">Reference proteome</keyword>
<dbReference type="EMBL" id="RWIU01000001">
    <property type="protein sequence ID" value="RSK46111.1"/>
    <property type="molecule type" value="Genomic_DNA"/>
</dbReference>
<name>A0A3R9P0R1_9BACT</name>
<dbReference type="Proteomes" id="UP000270291">
    <property type="component" value="Unassembled WGS sequence"/>
</dbReference>
<dbReference type="AlphaFoldDB" id="A0A3R9P0R1"/>
<organism evidence="1 2">
    <name type="scientific">Hymenobacter perfusus</name>
    <dbReference type="NCBI Taxonomy" id="1236770"/>
    <lineage>
        <taxon>Bacteria</taxon>
        <taxon>Pseudomonadati</taxon>
        <taxon>Bacteroidota</taxon>
        <taxon>Cytophagia</taxon>
        <taxon>Cytophagales</taxon>
        <taxon>Hymenobacteraceae</taxon>
        <taxon>Hymenobacter</taxon>
    </lineage>
</organism>